<dbReference type="PROSITE" id="PS51482">
    <property type="entry name" value="DEGV"/>
    <property type="match status" value="1"/>
</dbReference>
<gene>
    <name evidence="3" type="ORF">GA0070558_10237</name>
</gene>
<proteinExistence type="predicted"/>
<dbReference type="PANTHER" id="PTHR33434:SF2">
    <property type="entry name" value="FATTY ACID-BINDING PROTEIN TM_1468"/>
    <property type="match status" value="1"/>
</dbReference>
<evidence type="ECO:0000256" key="1">
    <source>
        <dbReference type="ARBA" id="ARBA00023121"/>
    </source>
</evidence>
<dbReference type="NCBIfam" id="TIGR00762">
    <property type="entry name" value="DegV"/>
    <property type="match status" value="1"/>
</dbReference>
<dbReference type="InterPro" id="IPR043168">
    <property type="entry name" value="DegV_C"/>
</dbReference>
<dbReference type="Gene3D" id="3.40.50.10170">
    <property type="match status" value="1"/>
</dbReference>
<dbReference type="Proteomes" id="UP000199375">
    <property type="component" value="Unassembled WGS sequence"/>
</dbReference>
<dbReference type="AlphaFoldDB" id="A0A1C4U2A6"/>
<dbReference type="PANTHER" id="PTHR33434">
    <property type="entry name" value="DEGV DOMAIN-CONTAINING PROTEIN DR_1986-RELATED"/>
    <property type="match status" value="1"/>
</dbReference>
<dbReference type="GO" id="GO:0008289">
    <property type="term" value="F:lipid binding"/>
    <property type="evidence" value="ECO:0007669"/>
    <property type="project" value="UniProtKB-KW"/>
</dbReference>
<dbReference type="Gene3D" id="3.30.1180.10">
    <property type="match status" value="1"/>
</dbReference>
<evidence type="ECO:0000256" key="2">
    <source>
        <dbReference type="SAM" id="MobiDB-lite"/>
    </source>
</evidence>
<name>A0A1C4U2A6_9ACTN</name>
<dbReference type="EMBL" id="FMCW01000002">
    <property type="protein sequence ID" value="SCE65796.1"/>
    <property type="molecule type" value="Genomic_DNA"/>
</dbReference>
<dbReference type="SUPFAM" id="SSF82549">
    <property type="entry name" value="DAK1/DegV-like"/>
    <property type="match status" value="1"/>
</dbReference>
<reference evidence="3 4" key="1">
    <citation type="submission" date="2016-06" db="EMBL/GenBank/DDBJ databases">
        <authorList>
            <person name="Kjaerup R.B."/>
            <person name="Dalgaard T.S."/>
            <person name="Juul-Madsen H.R."/>
        </authorList>
    </citation>
    <scope>NUCLEOTIDE SEQUENCE [LARGE SCALE GENOMIC DNA]</scope>
    <source>
        <strain evidence="3 4">DSM 45626</strain>
    </source>
</reference>
<keyword evidence="1" id="KW-0446">Lipid-binding</keyword>
<dbReference type="InterPro" id="IPR050270">
    <property type="entry name" value="DegV_domain_contain"/>
</dbReference>
<evidence type="ECO:0000313" key="4">
    <source>
        <dbReference type="Proteomes" id="UP000199375"/>
    </source>
</evidence>
<protein>
    <submittedName>
        <fullName evidence="3">EDD domain protein, DegV family</fullName>
    </submittedName>
</protein>
<accession>A0A1C4U2A6</accession>
<organism evidence="3 4">
    <name type="scientific">Micromonospora haikouensis</name>
    <dbReference type="NCBI Taxonomy" id="686309"/>
    <lineage>
        <taxon>Bacteria</taxon>
        <taxon>Bacillati</taxon>
        <taxon>Actinomycetota</taxon>
        <taxon>Actinomycetes</taxon>
        <taxon>Micromonosporales</taxon>
        <taxon>Micromonosporaceae</taxon>
        <taxon>Micromonospora</taxon>
    </lineage>
</organism>
<dbReference type="Pfam" id="PF02645">
    <property type="entry name" value="DegV"/>
    <property type="match status" value="1"/>
</dbReference>
<feature type="region of interest" description="Disordered" evidence="2">
    <location>
        <begin position="299"/>
        <end position="330"/>
    </location>
</feature>
<dbReference type="InterPro" id="IPR003797">
    <property type="entry name" value="DegV"/>
</dbReference>
<sequence length="330" mass="33487">MAPAAWARIGYGAGMPVAVVTDSTAYLPPELVRQRGLTVVPLTVVLNGAEGLEGVETFPDDATRALGGRRVSVSTSRPAPEQFARAYRDLLDAGADAVVSVHLSAELSGTVEAARLAAAQVGGDRVAVVDSRSTGMGLGFPALAAAEAAAEGADLPGVRRTAADAIDRTTIYFYVDTLEFLRRGGRIGAAEALLGTALSVKPIMHMPDGAIVLKDKVRTASRGVARLVDLAVEAAGDADVDLAVHHLAAPQRAEQLLAALTERLGGRVRSTYVTEAGAVVAAHAGPGLACVVVHRRPGLGGRESGSGPAGSGSVDSGPVGSGPDGVVEAR</sequence>
<evidence type="ECO:0000313" key="3">
    <source>
        <dbReference type="EMBL" id="SCE65796.1"/>
    </source>
</evidence>
<feature type="compositionally biased region" description="Gly residues" evidence="2">
    <location>
        <begin position="299"/>
        <end position="310"/>
    </location>
</feature>